<gene>
    <name evidence="1" type="ORF">ACFFNY_25180</name>
</gene>
<sequence length="148" mass="17859">MKKINYLETKPSSRYDQFDPDQEGNKNTKFADLIIDGKSLYQMLRTYDMVPSLGWGSDEYQREMIDYFLLRKPHKYMYYRYPIMVCPWCGDEECGFISVKIDREDDFIIWKDFYVESEKKKINIGPYHFQWDNYEKEINNSFGTAGIQ</sequence>
<reference evidence="1 2" key="1">
    <citation type="submission" date="2024-09" db="EMBL/GenBank/DDBJ databases">
        <authorList>
            <person name="Sun Q."/>
            <person name="Mori K."/>
        </authorList>
    </citation>
    <scope>NUCLEOTIDE SEQUENCE [LARGE SCALE GENOMIC DNA]</scope>
    <source>
        <strain evidence="1 2">JCM 12520</strain>
    </source>
</reference>
<dbReference type="Proteomes" id="UP001589619">
    <property type="component" value="Unassembled WGS sequence"/>
</dbReference>
<dbReference type="EMBL" id="JBHMAG010000016">
    <property type="protein sequence ID" value="MFB9754880.1"/>
    <property type="molecule type" value="Genomic_DNA"/>
</dbReference>
<accession>A0ABV5W3D2</accession>
<name>A0ABV5W3D2_9BACL</name>
<proteinExistence type="predicted"/>
<keyword evidence="2" id="KW-1185">Reference proteome</keyword>
<evidence type="ECO:0000313" key="1">
    <source>
        <dbReference type="EMBL" id="MFB9754880.1"/>
    </source>
</evidence>
<dbReference type="RefSeq" id="WP_344909879.1">
    <property type="nucleotide sequence ID" value="NZ_BAAAYO010000008.1"/>
</dbReference>
<comment type="caution">
    <text evidence="1">The sequence shown here is derived from an EMBL/GenBank/DDBJ whole genome shotgun (WGS) entry which is preliminary data.</text>
</comment>
<evidence type="ECO:0000313" key="2">
    <source>
        <dbReference type="Proteomes" id="UP001589619"/>
    </source>
</evidence>
<protein>
    <submittedName>
        <fullName evidence="1">Oxidoreductase</fullName>
    </submittedName>
</protein>
<organism evidence="1 2">
    <name type="scientific">Paenibacillus hodogayensis</name>
    <dbReference type="NCBI Taxonomy" id="279208"/>
    <lineage>
        <taxon>Bacteria</taxon>
        <taxon>Bacillati</taxon>
        <taxon>Bacillota</taxon>
        <taxon>Bacilli</taxon>
        <taxon>Bacillales</taxon>
        <taxon>Paenibacillaceae</taxon>
        <taxon>Paenibacillus</taxon>
    </lineage>
</organism>